<feature type="region of interest" description="Disordered" evidence="1">
    <location>
        <begin position="40"/>
        <end position="67"/>
    </location>
</feature>
<organism evidence="3 4">
    <name type="scientific">Menidia menidia</name>
    <name type="common">Atlantic silverside</name>
    <dbReference type="NCBI Taxonomy" id="238744"/>
    <lineage>
        <taxon>Eukaryota</taxon>
        <taxon>Metazoa</taxon>
        <taxon>Chordata</taxon>
        <taxon>Craniata</taxon>
        <taxon>Vertebrata</taxon>
        <taxon>Euteleostomi</taxon>
        <taxon>Actinopterygii</taxon>
        <taxon>Neopterygii</taxon>
        <taxon>Teleostei</taxon>
        <taxon>Neoteleostei</taxon>
        <taxon>Acanthomorphata</taxon>
        <taxon>Ovalentaria</taxon>
        <taxon>Atherinomorphae</taxon>
        <taxon>Atheriniformes</taxon>
        <taxon>Atherinopsidae</taxon>
        <taxon>Menidiinae</taxon>
        <taxon>Menidia</taxon>
    </lineage>
</organism>
<feature type="region of interest" description="Disordered" evidence="1">
    <location>
        <begin position="544"/>
        <end position="570"/>
    </location>
</feature>
<feature type="compositionally biased region" description="Basic residues" evidence="1">
    <location>
        <begin position="676"/>
        <end position="693"/>
    </location>
</feature>
<dbReference type="Proteomes" id="UP000677803">
    <property type="component" value="Unassembled WGS sequence"/>
</dbReference>
<evidence type="ECO:0000256" key="2">
    <source>
        <dbReference type="SAM" id="SignalP"/>
    </source>
</evidence>
<feature type="compositionally biased region" description="Low complexity" evidence="1">
    <location>
        <begin position="104"/>
        <end position="117"/>
    </location>
</feature>
<feature type="region of interest" description="Disordered" evidence="1">
    <location>
        <begin position="205"/>
        <end position="318"/>
    </location>
</feature>
<evidence type="ECO:0000313" key="3">
    <source>
        <dbReference type="EMBL" id="CAG5929203.1"/>
    </source>
</evidence>
<feature type="compositionally biased region" description="Basic residues" evidence="1">
    <location>
        <begin position="711"/>
        <end position="726"/>
    </location>
</feature>
<name>A0A8S4BFN6_9TELE</name>
<feature type="region of interest" description="Disordered" evidence="1">
    <location>
        <begin position="93"/>
        <end position="118"/>
    </location>
</feature>
<feature type="region of interest" description="Disordered" evidence="1">
    <location>
        <begin position="354"/>
        <end position="395"/>
    </location>
</feature>
<feature type="region of interest" description="Disordered" evidence="1">
    <location>
        <begin position="768"/>
        <end position="843"/>
    </location>
</feature>
<dbReference type="AlphaFoldDB" id="A0A8S4BFN6"/>
<protein>
    <submittedName>
        <fullName evidence="3">(Atlantic silverside) hypothetical protein</fullName>
    </submittedName>
</protein>
<feature type="region of interest" description="Disordered" evidence="1">
    <location>
        <begin position="489"/>
        <end position="510"/>
    </location>
</feature>
<proteinExistence type="predicted"/>
<evidence type="ECO:0000256" key="1">
    <source>
        <dbReference type="SAM" id="MobiDB-lite"/>
    </source>
</evidence>
<feature type="compositionally biased region" description="Polar residues" evidence="1">
    <location>
        <begin position="256"/>
        <end position="276"/>
    </location>
</feature>
<feature type="compositionally biased region" description="Basic and acidic residues" evidence="1">
    <location>
        <begin position="245"/>
        <end position="254"/>
    </location>
</feature>
<keyword evidence="4" id="KW-1185">Reference proteome</keyword>
<feature type="region of interest" description="Disordered" evidence="1">
    <location>
        <begin position="676"/>
        <end position="743"/>
    </location>
</feature>
<feature type="chain" id="PRO_5035933323" evidence="2">
    <location>
        <begin position="29"/>
        <end position="884"/>
    </location>
</feature>
<reference evidence="3" key="1">
    <citation type="submission" date="2021-05" db="EMBL/GenBank/DDBJ databases">
        <authorList>
            <person name="Tigano A."/>
        </authorList>
    </citation>
    <scope>NUCLEOTIDE SEQUENCE</scope>
</reference>
<sequence length="884" mass="95031">MLGPRELRSRFFVLICAAVLSFMVCSHAVGAGVVRRLQTPHSQHPPLSRGLPSTDGGPGTLSIPNYQSQPAQHIEGGFSLSNRSNRYPRVKITKLQRGGERPASSPSTGPSIPGGQSLQRWQARNNDQTLPEKAGNPGTSQISYFAVSRNSINTEDVKARGSSKVDDGKSLGKSLYSYNLSPQTSRHWSAPPLERLRGFGEANELPVVDTPAPSSGAQTSRAAGFTGRPGPREAPPGNSLSGSPIRRDPGRERPASSVTGFPQRPNPASSGGTQKVRSYLFKDAPVQPRASTNDGRESISRPGNVSAHWQVPSGAQGHGKISSTFKIFNKMGPNNPDTMAQVVAPKLSYTQLQSSTKPSFYGSARSPSLRPPPGHSRHWKSLTPSPRGLTQDGREPIRGKIAPLDQVNATRELTRDYQPGRFMKGGYRLRGFVNPLLQPLKEPPVLYLPETANSQQSTLNKEPHFSEAHSKVFKSANANQYVSRKYSFGQRRASTTTTRAPAGVGNINSSSPTPANVEVVAPTVSTPTLSTTGFKLIRRLLPESEAPGGRNTTRTRAGLHGGAFDVEGSGTRPLEGAKALTHPPDATAKQPRRGLEGYKLQGLKSWRRNRIRIHRRYNGTAKLSGRSNGSDAAVGPNEANFSQGFQTFTNGTAASKEPNPAMGSGLAPVSHLRSAGRLKGAPRVRGANRKRSRPASERRVLLQTPTSTAVRGRRVRPKLGRGKRPKGPAPPGAHSPPIVRLPTRSERLRAITYADILGSASFISVQAANQRSAPPNDEVRTPNATTPTGEWTLDPEEGSNVTTSPGDHSDQKEDLKRAEGDDDEMTPDFYVDRKGSGGFNQSEVSLSFTGRQAEGTDLSELDYLRISTGDLSFSSTGGSRPGER</sequence>
<accession>A0A8S4BFN6</accession>
<feature type="signal peptide" evidence="2">
    <location>
        <begin position="1"/>
        <end position="28"/>
    </location>
</feature>
<comment type="caution">
    <text evidence="3">The sequence shown here is derived from an EMBL/GenBank/DDBJ whole genome shotgun (WGS) entry which is preliminary data.</text>
</comment>
<evidence type="ECO:0000313" key="4">
    <source>
        <dbReference type="Proteomes" id="UP000677803"/>
    </source>
</evidence>
<feature type="compositionally biased region" description="Low complexity" evidence="1">
    <location>
        <begin position="491"/>
        <end position="502"/>
    </location>
</feature>
<dbReference type="EMBL" id="CAJRST010014446">
    <property type="protein sequence ID" value="CAG5929203.1"/>
    <property type="molecule type" value="Genomic_DNA"/>
</dbReference>
<gene>
    <name evidence="3" type="ORF">MMEN_LOCUS12835</name>
</gene>
<dbReference type="OrthoDB" id="8963456at2759"/>
<feature type="compositionally biased region" description="Basic and acidic residues" evidence="1">
    <location>
        <begin position="807"/>
        <end position="819"/>
    </location>
</feature>
<keyword evidence="2" id="KW-0732">Signal</keyword>
<feature type="compositionally biased region" description="Polar residues" evidence="1">
    <location>
        <begin position="212"/>
        <end position="221"/>
    </location>
</feature>